<keyword evidence="2" id="KW-1185">Reference proteome</keyword>
<reference evidence="1 2" key="1">
    <citation type="submission" date="2024-11" db="EMBL/GenBank/DDBJ databases">
        <title>Chromosome-level genome assembly of the freshwater bivalve Anodonta woodiana.</title>
        <authorList>
            <person name="Chen X."/>
        </authorList>
    </citation>
    <scope>NUCLEOTIDE SEQUENCE [LARGE SCALE GENOMIC DNA]</scope>
    <source>
        <strain evidence="1">MN2024</strain>
        <tissue evidence="1">Gills</tissue>
    </source>
</reference>
<name>A0ABD3WIM6_SINWO</name>
<gene>
    <name evidence="1" type="ORF">ACJMK2_036916</name>
</gene>
<evidence type="ECO:0008006" key="3">
    <source>
        <dbReference type="Google" id="ProtNLM"/>
    </source>
</evidence>
<protein>
    <recommendedName>
        <fullName evidence="3">Growth hormone receptor</fullName>
    </recommendedName>
</protein>
<comment type="caution">
    <text evidence="1">The sequence shown here is derived from an EMBL/GenBank/DDBJ whole genome shotgun (WGS) entry which is preliminary data.</text>
</comment>
<dbReference type="Proteomes" id="UP001634394">
    <property type="component" value="Unassembled WGS sequence"/>
</dbReference>
<accession>A0ABD3WIM6</accession>
<evidence type="ECO:0000313" key="1">
    <source>
        <dbReference type="EMBL" id="KAL3873831.1"/>
    </source>
</evidence>
<feature type="non-terminal residue" evidence="1">
    <location>
        <position position="1"/>
    </location>
</feature>
<dbReference type="EMBL" id="JBJQND010000006">
    <property type="protein sequence ID" value="KAL3873831.1"/>
    <property type="molecule type" value="Genomic_DNA"/>
</dbReference>
<organism evidence="1 2">
    <name type="scientific">Sinanodonta woodiana</name>
    <name type="common">Chinese pond mussel</name>
    <name type="synonym">Anodonta woodiana</name>
    <dbReference type="NCBI Taxonomy" id="1069815"/>
    <lineage>
        <taxon>Eukaryota</taxon>
        <taxon>Metazoa</taxon>
        <taxon>Spiralia</taxon>
        <taxon>Lophotrochozoa</taxon>
        <taxon>Mollusca</taxon>
        <taxon>Bivalvia</taxon>
        <taxon>Autobranchia</taxon>
        <taxon>Heteroconchia</taxon>
        <taxon>Palaeoheterodonta</taxon>
        <taxon>Unionida</taxon>
        <taxon>Unionoidea</taxon>
        <taxon>Unionidae</taxon>
        <taxon>Unioninae</taxon>
        <taxon>Sinanodonta</taxon>
    </lineage>
</organism>
<dbReference type="AlphaFoldDB" id="A0ABD3WIM6"/>
<sequence length="97" mass="10777">NCYEEITCCLFLQDPEVMQADLPECPFPVCDYVKDASTLTKMSTFDASSNADTPNNFLDNHHDAAETITYADEGDGGTREPLLPIEIETMPQETKVI</sequence>
<evidence type="ECO:0000313" key="2">
    <source>
        <dbReference type="Proteomes" id="UP001634394"/>
    </source>
</evidence>
<proteinExistence type="predicted"/>